<organism evidence="2 3">
    <name type="scientific">Lentzea guizhouensis</name>
    <dbReference type="NCBI Taxonomy" id="1586287"/>
    <lineage>
        <taxon>Bacteria</taxon>
        <taxon>Bacillati</taxon>
        <taxon>Actinomycetota</taxon>
        <taxon>Actinomycetes</taxon>
        <taxon>Pseudonocardiales</taxon>
        <taxon>Pseudonocardiaceae</taxon>
        <taxon>Lentzea</taxon>
    </lineage>
</organism>
<dbReference type="KEGG" id="led:BBK82_09635"/>
<name>A0A1B2HEZ8_9PSEU</name>
<dbReference type="RefSeq" id="WP_065914691.1">
    <property type="nucleotide sequence ID" value="NZ_CP016793.1"/>
</dbReference>
<evidence type="ECO:0000313" key="3">
    <source>
        <dbReference type="Proteomes" id="UP000093053"/>
    </source>
</evidence>
<evidence type="ECO:0000313" key="2">
    <source>
        <dbReference type="EMBL" id="ANZ36286.1"/>
    </source>
</evidence>
<dbReference type="OrthoDB" id="9790331at2"/>
<protein>
    <recommendedName>
        <fullName evidence="4">Pyridoxamine 5'-phosphate oxidase putative domain-containing protein</fullName>
    </recommendedName>
</protein>
<dbReference type="EMBL" id="CP016793">
    <property type="protein sequence ID" value="ANZ36286.1"/>
    <property type="molecule type" value="Genomic_DNA"/>
</dbReference>
<dbReference type="STRING" id="1586287.BBK82_09635"/>
<gene>
    <name evidence="2" type="ORF">BBK82_09635</name>
</gene>
<feature type="region of interest" description="Disordered" evidence="1">
    <location>
        <begin position="55"/>
        <end position="85"/>
    </location>
</feature>
<keyword evidence="3" id="KW-1185">Reference proteome</keyword>
<evidence type="ECO:0008006" key="4">
    <source>
        <dbReference type="Google" id="ProtNLM"/>
    </source>
</evidence>
<dbReference type="Proteomes" id="UP000093053">
    <property type="component" value="Chromosome"/>
</dbReference>
<dbReference type="AlphaFoldDB" id="A0A1B2HEZ8"/>
<reference evidence="2 3" key="1">
    <citation type="submission" date="2016-07" db="EMBL/GenBank/DDBJ databases">
        <title>Complete genome sequence of the Lentzea guizhouensis DHS C013.</title>
        <authorList>
            <person name="Cao C."/>
        </authorList>
    </citation>
    <scope>NUCLEOTIDE SEQUENCE [LARGE SCALE GENOMIC DNA]</scope>
    <source>
        <strain evidence="2 3">DHS C013</strain>
    </source>
</reference>
<sequence length="85" mass="8825">MSRGTPITSLAELRELVPEPLPQLRDKAITVVDDGSRAFVEASTFYLFATTGADGGVDVSPRGDPAGRVRAPAAAPRQSGTSAVK</sequence>
<proteinExistence type="predicted"/>
<feature type="compositionally biased region" description="Low complexity" evidence="1">
    <location>
        <begin position="62"/>
        <end position="77"/>
    </location>
</feature>
<evidence type="ECO:0000256" key="1">
    <source>
        <dbReference type="SAM" id="MobiDB-lite"/>
    </source>
</evidence>
<accession>A0A1B2HEZ8</accession>